<dbReference type="EMBL" id="FNAH01000007">
    <property type="protein sequence ID" value="SDE50026.1"/>
    <property type="molecule type" value="Genomic_DNA"/>
</dbReference>
<gene>
    <name evidence="3" type="ORF">SAMN05421538_10780</name>
</gene>
<name>A0A1G7DG94_9RHOB</name>
<feature type="domain" description="Solute-binding protein family 3/N-terminal" evidence="2">
    <location>
        <begin position="50"/>
        <end position="274"/>
    </location>
</feature>
<dbReference type="Gene3D" id="3.40.190.10">
    <property type="entry name" value="Periplasmic binding protein-like II"/>
    <property type="match status" value="2"/>
</dbReference>
<evidence type="ECO:0000256" key="1">
    <source>
        <dbReference type="ARBA" id="ARBA00022729"/>
    </source>
</evidence>
<dbReference type="PANTHER" id="PTHR35936">
    <property type="entry name" value="MEMBRANE-BOUND LYTIC MUREIN TRANSGLYCOSYLASE F"/>
    <property type="match status" value="1"/>
</dbReference>
<organism evidence="3 4">
    <name type="scientific">Paracoccus isoporae</name>
    <dbReference type="NCBI Taxonomy" id="591205"/>
    <lineage>
        <taxon>Bacteria</taxon>
        <taxon>Pseudomonadati</taxon>
        <taxon>Pseudomonadota</taxon>
        <taxon>Alphaproteobacteria</taxon>
        <taxon>Rhodobacterales</taxon>
        <taxon>Paracoccaceae</taxon>
        <taxon>Paracoccus</taxon>
    </lineage>
</organism>
<dbReference type="PANTHER" id="PTHR35936:SF38">
    <property type="entry name" value="GLUTAMINE-BINDING PERIPLASMIC PROTEIN"/>
    <property type="match status" value="1"/>
</dbReference>
<accession>A0A1G7DG94</accession>
<sequence>MESSHMDSNTRQGEEKDMKISTLTIAAVSATALTGPAFADKLDDIIASGTLRCAVVLDFPPMGSRDENNEPQGFDVDYCNDLAAALGVEAEVVETTFPERIPALVSGQVDVAVASTSDTLERAKTVGFTIPYYAFENAVVANEGVEMSSWEDLQGKTVGATAGTYEAIWLEGKIDEWGEGEFRPYQNQADVFLALSQGQLDATVSTVEVAEANVASGNYDGIKIVDKAPMVPDYVGLITLRGEYGLIDYMNLFINQQVRTGRYAELYEKWVGEGEPADLTIQGVYR</sequence>
<dbReference type="SMART" id="SM00062">
    <property type="entry name" value="PBPb"/>
    <property type="match status" value="1"/>
</dbReference>
<evidence type="ECO:0000259" key="2">
    <source>
        <dbReference type="SMART" id="SM00062"/>
    </source>
</evidence>
<dbReference type="AlphaFoldDB" id="A0A1G7DG94"/>
<evidence type="ECO:0000313" key="4">
    <source>
        <dbReference type="Proteomes" id="UP000199344"/>
    </source>
</evidence>
<dbReference type="STRING" id="591205.SAMN05421538_10780"/>
<protein>
    <submittedName>
        <fullName evidence="3">Polar amino acid transport system substrate-binding protein</fullName>
    </submittedName>
</protein>
<proteinExistence type="predicted"/>
<keyword evidence="1" id="KW-0732">Signal</keyword>
<dbReference type="Proteomes" id="UP000199344">
    <property type="component" value="Unassembled WGS sequence"/>
</dbReference>
<dbReference type="InterPro" id="IPR001638">
    <property type="entry name" value="Solute-binding_3/MltF_N"/>
</dbReference>
<dbReference type="SUPFAM" id="SSF53850">
    <property type="entry name" value="Periplasmic binding protein-like II"/>
    <property type="match status" value="1"/>
</dbReference>
<evidence type="ECO:0000313" key="3">
    <source>
        <dbReference type="EMBL" id="SDE50026.1"/>
    </source>
</evidence>
<dbReference type="Pfam" id="PF00497">
    <property type="entry name" value="SBP_bac_3"/>
    <property type="match status" value="1"/>
</dbReference>
<keyword evidence="4" id="KW-1185">Reference proteome</keyword>
<reference evidence="3 4" key="1">
    <citation type="submission" date="2016-10" db="EMBL/GenBank/DDBJ databases">
        <authorList>
            <person name="de Groot N.N."/>
        </authorList>
    </citation>
    <scope>NUCLEOTIDE SEQUENCE [LARGE SCALE GENOMIC DNA]</scope>
    <source>
        <strain evidence="3 4">DSM 22220</strain>
    </source>
</reference>